<accession>X0VZW1</accession>
<proteinExistence type="predicted"/>
<comment type="caution">
    <text evidence="1">The sequence shown here is derived from an EMBL/GenBank/DDBJ whole genome shotgun (WGS) entry which is preliminary data.</text>
</comment>
<reference evidence="1" key="1">
    <citation type="journal article" date="2014" name="Front. Microbiol.">
        <title>High frequency of phylogenetically diverse reductive dehalogenase-homologous genes in deep subseafloor sedimentary metagenomes.</title>
        <authorList>
            <person name="Kawai M."/>
            <person name="Futagami T."/>
            <person name="Toyoda A."/>
            <person name="Takaki Y."/>
            <person name="Nishi S."/>
            <person name="Hori S."/>
            <person name="Arai W."/>
            <person name="Tsubouchi T."/>
            <person name="Morono Y."/>
            <person name="Uchiyama I."/>
            <person name="Ito T."/>
            <person name="Fujiyama A."/>
            <person name="Inagaki F."/>
            <person name="Takami H."/>
        </authorList>
    </citation>
    <scope>NUCLEOTIDE SEQUENCE</scope>
    <source>
        <strain evidence="1">Expedition CK06-06</strain>
    </source>
</reference>
<feature type="non-terminal residue" evidence="1">
    <location>
        <position position="1"/>
    </location>
</feature>
<gene>
    <name evidence="1" type="ORF">S01H1_49663</name>
</gene>
<evidence type="ECO:0000313" key="1">
    <source>
        <dbReference type="EMBL" id="GAG24044.1"/>
    </source>
</evidence>
<name>X0VZW1_9ZZZZ</name>
<sequence length="38" mass="4122">SQADIQTVLSDLTQLRIRGEFVVGFDSGDLDNVVLNAD</sequence>
<dbReference type="AlphaFoldDB" id="X0VZW1"/>
<organism evidence="1">
    <name type="scientific">marine sediment metagenome</name>
    <dbReference type="NCBI Taxonomy" id="412755"/>
    <lineage>
        <taxon>unclassified sequences</taxon>
        <taxon>metagenomes</taxon>
        <taxon>ecological metagenomes</taxon>
    </lineage>
</organism>
<protein>
    <submittedName>
        <fullName evidence="1">Uncharacterized protein</fullName>
    </submittedName>
</protein>
<dbReference type="EMBL" id="BARS01031958">
    <property type="protein sequence ID" value="GAG24044.1"/>
    <property type="molecule type" value="Genomic_DNA"/>
</dbReference>